<dbReference type="EMBL" id="PTJC01000008">
    <property type="protein sequence ID" value="PPK84309.1"/>
    <property type="molecule type" value="Genomic_DNA"/>
</dbReference>
<keyword evidence="8" id="KW-1185">Reference proteome</keyword>
<feature type="transmembrane region" description="Helical" evidence="6">
    <location>
        <begin position="12"/>
        <end position="36"/>
    </location>
</feature>
<dbReference type="InterPro" id="IPR038377">
    <property type="entry name" value="Na/Glc_symporter_sf"/>
</dbReference>
<comment type="caution">
    <text evidence="7">The sequence shown here is derived from an EMBL/GenBank/DDBJ whole genome shotgun (WGS) entry which is preliminary data.</text>
</comment>
<feature type="transmembrane region" description="Helical" evidence="6">
    <location>
        <begin position="378"/>
        <end position="395"/>
    </location>
</feature>
<feature type="transmembrane region" description="Helical" evidence="6">
    <location>
        <begin position="402"/>
        <end position="423"/>
    </location>
</feature>
<feature type="transmembrane region" description="Helical" evidence="6">
    <location>
        <begin position="110"/>
        <end position="133"/>
    </location>
</feature>
<dbReference type="Gene3D" id="1.20.1730.10">
    <property type="entry name" value="Sodium/glucose cotransporter"/>
    <property type="match status" value="1"/>
</dbReference>
<feature type="transmembrane region" description="Helical" evidence="6">
    <location>
        <begin position="183"/>
        <end position="201"/>
    </location>
</feature>
<sequence length="462" mass="49188">MPGSISYTTLQWALVIGSSLLLFLVSPLAGSASAFYRGARRERQPGTWALMSSLVISWLFAKSITNAANLGLSFGWIGGVAYAAYYLSFAVAGLVIYFMRTRGGFTSIHAFLHTRFGRGALLLFSLLIAFRLFNEVWSNTMVIGSYFGDAGTAAYYWAIVVFTALTLAYSVKGGMSSSILTDVIQMALFAVLLAVVLGAILPRLDYQLGPLFENQVGDGSAGAMASGGFNLLLVAILQSLSYPFHDPVLTDRGFLSDPKTSLRAFLWAVPLGMLCIVLFSFVGVFGRIAGVEGQAPVEVARLLGGPILLVMNFIMITSAASTLDSTFSSFAKLSVIDLGNRQTDTASISRGRWAMVGITLLGTVPVFLNPAILSATTVSGAMVVGLAPVFCLWWVPVPRYSFAVSVLTGLVFGTIYAAGAWPASLTVGTASYADLLSVTVCSLVVCTALFLAPLWFNSRRAT</sequence>
<feature type="transmembrane region" description="Helical" evidence="6">
    <location>
        <begin position="302"/>
        <end position="323"/>
    </location>
</feature>
<dbReference type="PROSITE" id="PS50283">
    <property type="entry name" value="NA_SOLUT_SYMP_3"/>
    <property type="match status" value="1"/>
</dbReference>
<accession>A0A2S6I0D3</accession>
<evidence type="ECO:0000313" key="7">
    <source>
        <dbReference type="EMBL" id="PPK84309.1"/>
    </source>
</evidence>
<evidence type="ECO:0000313" key="8">
    <source>
        <dbReference type="Proteomes" id="UP000237662"/>
    </source>
</evidence>
<dbReference type="GO" id="GO:0016020">
    <property type="term" value="C:membrane"/>
    <property type="evidence" value="ECO:0007669"/>
    <property type="project" value="UniProtKB-SubCell"/>
</dbReference>
<dbReference type="Proteomes" id="UP000237662">
    <property type="component" value="Unassembled WGS sequence"/>
</dbReference>
<feature type="transmembrane region" description="Helical" evidence="6">
    <location>
        <begin position="435"/>
        <end position="456"/>
    </location>
</feature>
<dbReference type="RefSeq" id="WP_170067806.1">
    <property type="nucleotide sequence ID" value="NZ_PTJC01000008.1"/>
</dbReference>
<comment type="similarity">
    <text evidence="2">Belongs to the sodium:solute symporter (SSF) (TC 2.A.21) family.</text>
</comment>
<feature type="transmembrane region" description="Helical" evidence="6">
    <location>
        <begin position="48"/>
        <end position="68"/>
    </location>
</feature>
<dbReference type="AlphaFoldDB" id="A0A2S6I0D3"/>
<feature type="transmembrane region" description="Helical" evidence="6">
    <location>
        <begin position="153"/>
        <end position="171"/>
    </location>
</feature>
<evidence type="ECO:0000256" key="2">
    <source>
        <dbReference type="ARBA" id="ARBA00006434"/>
    </source>
</evidence>
<evidence type="ECO:0000256" key="5">
    <source>
        <dbReference type="ARBA" id="ARBA00023136"/>
    </source>
</evidence>
<dbReference type="GO" id="GO:0022857">
    <property type="term" value="F:transmembrane transporter activity"/>
    <property type="evidence" value="ECO:0007669"/>
    <property type="project" value="InterPro"/>
</dbReference>
<feature type="transmembrane region" description="Helical" evidence="6">
    <location>
        <begin position="265"/>
        <end position="290"/>
    </location>
</feature>
<keyword evidence="5 6" id="KW-0472">Membrane</keyword>
<name>A0A2S6I0D3_9BACT</name>
<reference evidence="7 8" key="1">
    <citation type="submission" date="2018-02" db="EMBL/GenBank/DDBJ databases">
        <title>Genomic Encyclopedia of Archaeal and Bacterial Type Strains, Phase II (KMG-II): from individual species to whole genera.</title>
        <authorList>
            <person name="Goeker M."/>
        </authorList>
    </citation>
    <scope>NUCLEOTIDE SEQUENCE [LARGE SCALE GENOMIC DNA]</scope>
    <source>
        <strain evidence="7 8">DSM 29526</strain>
    </source>
</reference>
<proteinExistence type="inferred from homology"/>
<dbReference type="InterPro" id="IPR001734">
    <property type="entry name" value="Na/solute_symporter"/>
</dbReference>
<keyword evidence="4 6" id="KW-1133">Transmembrane helix</keyword>
<keyword evidence="3 6" id="KW-0812">Transmembrane</keyword>
<comment type="subcellular location">
    <subcellularLocation>
        <location evidence="1">Membrane</location>
        <topology evidence="1">Multi-pass membrane protein</topology>
    </subcellularLocation>
</comment>
<organism evidence="7 8">
    <name type="scientific">Neolewinella xylanilytica</name>
    <dbReference type="NCBI Taxonomy" id="1514080"/>
    <lineage>
        <taxon>Bacteria</taxon>
        <taxon>Pseudomonadati</taxon>
        <taxon>Bacteroidota</taxon>
        <taxon>Saprospiria</taxon>
        <taxon>Saprospirales</taxon>
        <taxon>Lewinellaceae</taxon>
        <taxon>Neolewinella</taxon>
    </lineage>
</organism>
<evidence type="ECO:0000256" key="4">
    <source>
        <dbReference type="ARBA" id="ARBA00022989"/>
    </source>
</evidence>
<protein>
    <submittedName>
        <fullName evidence="7">Na+/proline symporter</fullName>
    </submittedName>
</protein>
<gene>
    <name evidence="7" type="ORF">CLV84_4079</name>
</gene>
<evidence type="ECO:0000256" key="1">
    <source>
        <dbReference type="ARBA" id="ARBA00004141"/>
    </source>
</evidence>
<evidence type="ECO:0000256" key="3">
    <source>
        <dbReference type="ARBA" id="ARBA00022692"/>
    </source>
</evidence>
<evidence type="ECO:0000256" key="6">
    <source>
        <dbReference type="SAM" id="Phobius"/>
    </source>
</evidence>
<feature type="transmembrane region" description="Helical" evidence="6">
    <location>
        <begin position="74"/>
        <end position="98"/>
    </location>
</feature>